<evidence type="ECO:0000256" key="2">
    <source>
        <dbReference type="ARBA" id="ARBA00022475"/>
    </source>
</evidence>
<feature type="transmembrane region" description="Helical" evidence="9">
    <location>
        <begin position="309"/>
        <end position="333"/>
    </location>
</feature>
<feature type="transmembrane region" description="Helical" evidence="9">
    <location>
        <begin position="345"/>
        <end position="369"/>
    </location>
</feature>
<feature type="transmembrane region" description="Helical" evidence="9">
    <location>
        <begin position="557"/>
        <end position="579"/>
    </location>
</feature>
<proteinExistence type="inferred from homology"/>
<evidence type="ECO:0000256" key="4">
    <source>
        <dbReference type="ARBA" id="ARBA00022960"/>
    </source>
</evidence>
<gene>
    <name evidence="10" type="ORF">UFOPK2766_00968</name>
</gene>
<feature type="transmembrane region" description="Helical" evidence="9">
    <location>
        <begin position="119"/>
        <end position="138"/>
    </location>
</feature>
<feature type="transmembrane region" description="Helical" evidence="9">
    <location>
        <begin position="525"/>
        <end position="545"/>
    </location>
</feature>
<feature type="transmembrane region" description="Helical" evidence="9">
    <location>
        <begin position="464"/>
        <end position="486"/>
    </location>
</feature>
<feature type="transmembrane region" description="Helical" evidence="9">
    <location>
        <begin position="492"/>
        <end position="513"/>
    </location>
</feature>
<evidence type="ECO:0000256" key="1">
    <source>
        <dbReference type="ARBA" id="ARBA00004651"/>
    </source>
</evidence>
<feature type="transmembrane region" description="Helical" evidence="9">
    <location>
        <begin position="233"/>
        <end position="254"/>
    </location>
</feature>
<dbReference type="GO" id="GO:0005886">
    <property type="term" value="C:plasma membrane"/>
    <property type="evidence" value="ECO:0007669"/>
    <property type="project" value="UniProtKB-SubCell"/>
</dbReference>
<dbReference type="PRINTS" id="PR01806">
    <property type="entry name" value="VIRFACTRMVIN"/>
</dbReference>
<dbReference type="GO" id="GO:0009252">
    <property type="term" value="P:peptidoglycan biosynthetic process"/>
    <property type="evidence" value="ECO:0007669"/>
    <property type="project" value="UniProtKB-KW"/>
</dbReference>
<sequence>MTELEGEATQRPAHSPADSPADSPAHSPAHSAQLAPDSQGWENDRLSDEYWVDEEFVDEAAAEESTGGGRSLLRASATPAIGTMLSRTSGLVRVAALTTALGLSSMSDIYNLANTAPNILYELVIGGVLSSTLVPLFVQANQNAESDPDADDATSVMVTVGFVAITVLALVAVLLSPWINELFALTVRGRNRSEQLVIGDDFLMLLLPQIFFYGITTLATAMLHARRRFAAPAFAPVLTNLIISLAALIVYKVIDPAQGESSLSTVYVLAIGTTAGVAAMAATLMPALRRAGISLRWDFRPRHPAVRSVLRLSGWTVGFAISNQIALLIVLTLARGAGTGAVSAYQYAFIFFQLPYGLIAVSLMTAVLPELATAANNGDTAVFAEKFREGLSLLLTFMIPAAAAYLLLGRPLIALLLQRGEFDAAATKETLTMLIGFSVGMPAFAVFLYCVRAFHARRNTRSPFYLNLFENALNVALVIPLVALIGQTGLSLAYSLAYCAAATAAVIVLNRHVHGLLTWATLRMLMRSLLVSACVIAALAGAVLLVRPKLGDFGELLVGLAVAVPVFAVATMVFRPYGFDPLVSKLRRRGTRTATPS</sequence>
<dbReference type="GO" id="GO:0015648">
    <property type="term" value="F:lipid-linked peptidoglycan transporter activity"/>
    <property type="evidence" value="ECO:0007669"/>
    <property type="project" value="TreeGrafter"/>
</dbReference>
<evidence type="ECO:0000256" key="7">
    <source>
        <dbReference type="ARBA" id="ARBA00023136"/>
    </source>
</evidence>
<evidence type="ECO:0000256" key="6">
    <source>
        <dbReference type="ARBA" id="ARBA00022989"/>
    </source>
</evidence>
<name>A0A6J6T0P0_9ZZZZ</name>
<comment type="subcellular location">
    <subcellularLocation>
        <location evidence="1">Cell membrane</location>
        <topology evidence="1">Multi-pass membrane protein</topology>
    </subcellularLocation>
</comment>
<feature type="region of interest" description="Disordered" evidence="8">
    <location>
        <begin position="1"/>
        <end position="42"/>
    </location>
</feature>
<dbReference type="CDD" id="cd13123">
    <property type="entry name" value="MATE_MurJ_like"/>
    <property type="match status" value="1"/>
</dbReference>
<keyword evidence="2" id="KW-1003">Cell membrane</keyword>
<feature type="compositionally biased region" description="Low complexity" evidence="8">
    <location>
        <begin position="12"/>
        <end position="32"/>
    </location>
</feature>
<evidence type="ECO:0000256" key="5">
    <source>
        <dbReference type="ARBA" id="ARBA00022984"/>
    </source>
</evidence>
<dbReference type="PANTHER" id="PTHR47019">
    <property type="entry name" value="LIPID II FLIPPASE MURJ"/>
    <property type="match status" value="1"/>
</dbReference>
<dbReference type="PANTHER" id="PTHR47019:SF1">
    <property type="entry name" value="LIPID II FLIPPASE MURJ"/>
    <property type="match status" value="1"/>
</dbReference>
<evidence type="ECO:0000256" key="3">
    <source>
        <dbReference type="ARBA" id="ARBA00022692"/>
    </source>
</evidence>
<feature type="transmembrane region" description="Helical" evidence="9">
    <location>
        <begin position="266"/>
        <end position="288"/>
    </location>
</feature>
<dbReference type="InterPro" id="IPR051050">
    <property type="entry name" value="Lipid_II_flippase_MurJ/MviN"/>
</dbReference>
<dbReference type="HAMAP" id="MF_02078">
    <property type="entry name" value="MurJ_MviN"/>
    <property type="match status" value="1"/>
</dbReference>
<keyword evidence="3 9" id="KW-0812">Transmembrane</keyword>
<feature type="transmembrane region" description="Helical" evidence="9">
    <location>
        <begin position="433"/>
        <end position="452"/>
    </location>
</feature>
<dbReference type="InterPro" id="IPR004268">
    <property type="entry name" value="MurJ"/>
</dbReference>
<reference evidence="10" key="1">
    <citation type="submission" date="2020-05" db="EMBL/GenBank/DDBJ databases">
        <authorList>
            <person name="Chiriac C."/>
            <person name="Salcher M."/>
            <person name="Ghai R."/>
            <person name="Kavagutti S V."/>
        </authorList>
    </citation>
    <scope>NUCLEOTIDE SEQUENCE</scope>
</reference>
<dbReference type="AlphaFoldDB" id="A0A6J6T0P0"/>
<evidence type="ECO:0000313" key="10">
    <source>
        <dbReference type="EMBL" id="CAB4740009.1"/>
    </source>
</evidence>
<keyword evidence="7 9" id="KW-0472">Membrane</keyword>
<keyword evidence="5" id="KW-0573">Peptidoglycan synthesis</keyword>
<dbReference type="GO" id="GO:0034204">
    <property type="term" value="P:lipid translocation"/>
    <property type="evidence" value="ECO:0007669"/>
    <property type="project" value="TreeGrafter"/>
</dbReference>
<feature type="transmembrane region" description="Helical" evidence="9">
    <location>
        <begin position="390"/>
        <end position="413"/>
    </location>
</feature>
<dbReference type="EMBL" id="CAEZYU010000037">
    <property type="protein sequence ID" value="CAB4740009.1"/>
    <property type="molecule type" value="Genomic_DNA"/>
</dbReference>
<keyword evidence="6 9" id="KW-1133">Transmembrane helix</keyword>
<dbReference type="NCBIfam" id="TIGR01695">
    <property type="entry name" value="murJ_mviN"/>
    <property type="match status" value="1"/>
</dbReference>
<evidence type="ECO:0000256" key="8">
    <source>
        <dbReference type="SAM" id="MobiDB-lite"/>
    </source>
</evidence>
<keyword evidence="4" id="KW-0133">Cell shape</keyword>
<feature type="transmembrane region" description="Helical" evidence="9">
    <location>
        <begin position="158"/>
        <end position="179"/>
    </location>
</feature>
<dbReference type="GO" id="GO:0008360">
    <property type="term" value="P:regulation of cell shape"/>
    <property type="evidence" value="ECO:0007669"/>
    <property type="project" value="UniProtKB-KW"/>
</dbReference>
<protein>
    <submittedName>
        <fullName evidence="10">Unannotated protein</fullName>
    </submittedName>
</protein>
<accession>A0A6J6T0P0</accession>
<organism evidence="10">
    <name type="scientific">freshwater metagenome</name>
    <dbReference type="NCBI Taxonomy" id="449393"/>
    <lineage>
        <taxon>unclassified sequences</taxon>
        <taxon>metagenomes</taxon>
        <taxon>ecological metagenomes</taxon>
    </lineage>
</organism>
<evidence type="ECO:0000256" key="9">
    <source>
        <dbReference type="SAM" id="Phobius"/>
    </source>
</evidence>
<dbReference type="Pfam" id="PF03023">
    <property type="entry name" value="MurJ"/>
    <property type="match status" value="1"/>
</dbReference>